<evidence type="ECO:0000313" key="2">
    <source>
        <dbReference type="Proteomes" id="UP000682782"/>
    </source>
</evidence>
<keyword evidence="1" id="KW-0067">ATP-binding</keyword>
<dbReference type="EMBL" id="CP068393">
    <property type="protein sequence ID" value="QUC66026.1"/>
    <property type="molecule type" value="Genomic_DNA"/>
</dbReference>
<reference evidence="1" key="1">
    <citation type="submission" date="2021-01" db="EMBL/GenBank/DDBJ databases">
        <title>Complete genome sequence of Clostridiales bacterium R-7.</title>
        <authorList>
            <person name="Mahoney-Kurpe S.C."/>
            <person name="Palevich N."/>
            <person name="Koike S."/>
            <person name="Moon C.D."/>
            <person name="Attwood G.T."/>
        </authorList>
    </citation>
    <scope>NUCLEOTIDE SEQUENCE</scope>
    <source>
        <strain evidence="1">R-7</strain>
    </source>
</reference>
<name>A0AC61N6B8_9FIRM</name>
<keyword evidence="2" id="KW-1185">Reference proteome</keyword>
<evidence type="ECO:0000313" key="1">
    <source>
        <dbReference type="EMBL" id="QUC66026.1"/>
    </source>
</evidence>
<accession>A0AC61N6B8</accession>
<protein>
    <submittedName>
        <fullName evidence="1">ABC transporter ATP-binding protein</fullName>
    </submittedName>
</protein>
<sequence>MTFKESKDNPLHRDFGLWSNTRFVLNRMRKYCPIVFLLAFTDLFCASVQSYLGGFLSKFIMDTITIDLPLAEKQHRLIIIIIIGALVALAFSFARIIAGSMVWPRYIYIRTGVIHERVAKAMRMNYALLEKPEALDLHQRAQNSTDGNNNGFEGMMHLMQDLGKNLFTTIVTFTAVLVLDFRLILALTVMGVLSFLYYRVILKKDKKEVWDRLAPVWRKSSYMARVTQQPEYAKDIRLFSMVPFLLKKQRAVFETREERIDYHQDLWNRNMLFGQAMNVICRFLTYAVLYFAVIREINPMSIGSFTLYLALANAFSGALIYLLQRFGDFNRASMEVDDLRSFLEMNSESTEDLLPLPETDSLELQFHDVSYRYPEAEKDALSHLNLTLHPGEKLAVVGLNGAGKTTMIKLLLRLYDPTEGLITLNGTDIRKYPREDYYRLFSPVFQNVELFALPLAENVSMLPMQETDREKAATCLREAGLADKLDELPKGLDTELLKIASEEGVDLSGGEKQKLALARALYKGAPVVVLDEPTAALDALAEKQLYERFDRMIGKKSAVYISHRLASTRFCDRIAMFMDGRLEEYGTHDELMAKGGEYAHLFDVQAQYYREHPEGEEDAE</sequence>
<organism evidence="1 2">
    <name type="scientific">Aristaeella hokkaidonensis</name>
    <dbReference type="NCBI Taxonomy" id="3046382"/>
    <lineage>
        <taxon>Bacteria</taxon>
        <taxon>Bacillati</taxon>
        <taxon>Bacillota</taxon>
        <taxon>Clostridia</taxon>
        <taxon>Eubacteriales</taxon>
        <taxon>Aristaeellaceae</taxon>
        <taxon>Aristaeella</taxon>
    </lineage>
</organism>
<gene>
    <name evidence="1" type="ORF">JYE49_09095</name>
</gene>
<proteinExistence type="predicted"/>
<keyword evidence="1" id="KW-0547">Nucleotide-binding</keyword>
<dbReference type="Proteomes" id="UP000682782">
    <property type="component" value="Chromosome"/>
</dbReference>